<dbReference type="Proteomes" id="UP000824007">
    <property type="component" value="Unassembled WGS sequence"/>
</dbReference>
<sequence length="164" mass="18639">IREAVEQAVSECIREGILAEFLRSQRSEVVAMSIFEYDHEVEMKKLTDELRETIRAEEHARAWAEGRAEGREEGRTEGRKEGRAEGRKEGRTEGRKEGIQKGMEQGKAQFLLLVLGLRGSVPEWLRERILTETDPGLLEDWMKAAADAVSVEDFLNTVRLAEPT</sequence>
<protein>
    <recommendedName>
        <fullName evidence="4">DUF4351 domain-containing protein</fullName>
    </recommendedName>
</protein>
<feature type="compositionally biased region" description="Basic and acidic residues" evidence="1">
    <location>
        <begin position="61"/>
        <end position="99"/>
    </location>
</feature>
<reference evidence="2" key="1">
    <citation type="journal article" date="2021" name="PeerJ">
        <title>Extensive microbial diversity within the chicken gut microbiome revealed by metagenomics and culture.</title>
        <authorList>
            <person name="Gilroy R."/>
            <person name="Ravi A."/>
            <person name="Getino M."/>
            <person name="Pursley I."/>
            <person name="Horton D.L."/>
            <person name="Alikhan N.F."/>
            <person name="Baker D."/>
            <person name="Gharbi K."/>
            <person name="Hall N."/>
            <person name="Watson M."/>
            <person name="Adriaenssens E.M."/>
            <person name="Foster-Nyarko E."/>
            <person name="Jarju S."/>
            <person name="Secka A."/>
            <person name="Antonio M."/>
            <person name="Oren A."/>
            <person name="Chaudhuri R.R."/>
            <person name="La Ragione R."/>
            <person name="Hildebrand F."/>
            <person name="Pallen M.J."/>
        </authorList>
    </citation>
    <scope>NUCLEOTIDE SEQUENCE</scope>
    <source>
        <strain evidence="2">ChiSxjej3B15-24422</strain>
    </source>
</reference>
<feature type="non-terminal residue" evidence="2">
    <location>
        <position position="1"/>
    </location>
</feature>
<dbReference type="EMBL" id="DXDD01000048">
    <property type="protein sequence ID" value="HIY59797.1"/>
    <property type="molecule type" value="Genomic_DNA"/>
</dbReference>
<dbReference type="AlphaFoldDB" id="A0A9D2C522"/>
<accession>A0A9D2C522</accession>
<organism evidence="2 3">
    <name type="scientific">Candidatus Eisenbergiella pullistercoris</name>
    <dbReference type="NCBI Taxonomy" id="2838555"/>
    <lineage>
        <taxon>Bacteria</taxon>
        <taxon>Bacillati</taxon>
        <taxon>Bacillota</taxon>
        <taxon>Clostridia</taxon>
        <taxon>Lachnospirales</taxon>
        <taxon>Lachnospiraceae</taxon>
        <taxon>Eisenbergiella</taxon>
    </lineage>
</organism>
<proteinExistence type="predicted"/>
<reference evidence="2" key="2">
    <citation type="submission" date="2021-04" db="EMBL/GenBank/DDBJ databases">
        <authorList>
            <person name="Gilroy R."/>
        </authorList>
    </citation>
    <scope>NUCLEOTIDE SEQUENCE</scope>
    <source>
        <strain evidence="2">ChiSxjej3B15-24422</strain>
    </source>
</reference>
<comment type="caution">
    <text evidence="2">The sequence shown here is derived from an EMBL/GenBank/DDBJ whole genome shotgun (WGS) entry which is preliminary data.</text>
</comment>
<name>A0A9D2C522_9FIRM</name>
<evidence type="ECO:0000313" key="2">
    <source>
        <dbReference type="EMBL" id="HIY59797.1"/>
    </source>
</evidence>
<gene>
    <name evidence="2" type="ORF">H9831_03815</name>
</gene>
<evidence type="ECO:0000256" key="1">
    <source>
        <dbReference type="SAM" id="MobiDB-lite"/>
    </source>
</evidence>
<feature type="region of interest" description="Disordered" evidence="1">
    <location>
        <begin position="61"/>
        <end position="102"/>
    </location>
</feature>
<evidence type="ECO:0000313" key="3">
    <source>
        <dbReference type="Proteomes" id="UP000824007"/>
    </source>
</evidence>
<evidence type="ECO:0008006" key="4">
    <source>
        <dbReference type="Google" id="ProtNLM"/>
    </source>
</evidence>